<keyword evidence="7" id="KW-0732">Signal</keyword>
<dbReference type="GO" id="GO:0004674">
    <property type="term" value="F:protein serine/threonine kinase activity"/>
    <property type="evidence" value="ECO:0007669"/>
    <property type="project" value="UniProtKB-KW"/>
</dbReference>
<dbReference type="SUPFAM" id="SSF56112">
    <property type="entry name" value="Protein kinase-like (PK-like)"/>
    <property type="match status" value="1"/>
</dbReference>
<feature type="transmembrane region" description="Helical" evidence="17">
    <location>
        <begin position="21"/>
        <end position="41"/>
    </location>
</feature>
<evidence type="ECO:0000259" key="21">
    <source>
        <dbReference type="PROSITE" id="PS50948"/>
    </source>
</evidence>
<dbReference type="GO" id="GO:0005886">
    <property type="term" value="C:plasma membrane"/>
    <property type="evidence" value="ECO:0007669"/>
    <property type="project" value="UniProtKB-SubCell"/>
</dbReference>
<comment type="subcellular location">
    <subcellularLocation>
        <location evidence="1">Cell membrane</location>
        <topology evidence="1">Single-pass type I membrane protein</topology>
    </subcellularLocation>
</comment>
<dbReference type="FunFam" id="1.10.510.10:FF:000060">
    <property type="entry name" value="G-type lectin S-receptor-like serine/threonine-protein kinase"/>
    <property type="match status" value="1"/>
</dbReference>
<dbReference type="CDD" id="cd14066">
    <property type="entry name" value="STKc_IRAK"/>
    <property type="match status" value="1"/>
</dbReference>
<keyword evidence="12" id="KW-0675">Receptor</keyword>
<keyword evidence="6" id="KW-0808">Transferase</keyword>
<dbReference type="CDD" id="cd01098">
    <property type="entry name" value="PAN_AP_plant"/>
    <property type="match status" value="1"/>
</dbReference>
<keyword evidence="3" id="KW-1003">Cell membrane</keyword>
<feature type="domain" description="Bulb-type lectin" evidence="20">
    <location>
        <begin position="133"/>
        <end position="258"/>
    </location>
</feature>
<dbReference type="InterPro" id="IPR036426">
    <property type="entry name" value="Bulb-type_lectin_dom_sf"/>
</dbReference>
<keyword evidence="9" id="KW-0418">Kinase</keyword>
<evidence type="ECO:0000256" key="9">
    <source>
        <dbReference type="ARBA" id="ARBA00022777"/>
    </source>
</evidence>
<dbReference type="Pfam" id="PF07714">
    <property type="entry name" value="PK_Tyr_Ser-Thr"/>
    <property type="match status" value="1"/>
</dbReference>
<keyword evidence="23" id="KW-1185">Reference proteome</keyword>
<feature type="domain" description="EGF-like" evidence="19">
    <location>
        <begin position="398"/>
        <end position="435"/>
    </location>
</feature>
<comment type="caution">
    <text evidence="22">The sequence shown here is derived from an EMBL/GenBank/DDBJ whole genome shotgun (WGS) entry which is preliminary data.</text>
</comment>
<dbReference type="Proteomes" id="UP000289738">
    <property type="component" value="Chromosome A08"/>
</dbReference>
<evidence type="ECO:0000256" key="4">
    <source>
        <dbReference type="ARBA" id="ARBA00022527"/>
    </source>
</evidence>
<proteinExistence type="predicted"/>
<evidence type="ECO:0000313" key="22">
    <source>
        <dbReference type="EMBL" id="RYR44591.1"/>
    </source>
</evidence>
<evidence type="ECO:0000313" key="23">
    <source>
        <dbReference type="Proteomes" id="UP000289738"/>
    </source>
</evidence>
<evidence type="ECO:0000256" key="14">
    <source>
        <dbReference type="ARBA" id="ARBA00047899"/>
    </source>
</evidence>
<evidence type="ECO:0000256" key="3">
    <source>
        <dbReference type="ARBA" id="ARBA00022475"/>
    </source>
</evidence>
<dbReference type="SMART" id="SM00473">
    <property type="entry name" value="PAN_AP"/>
    <property type="match status" value="1"/>
</dbReference>
<gene>
    <name evidence="22" type="ORF">Ahy_A08g040900</name>
</gene>
<dbReference type="Pfam" id="PF01453">
    <property type="entry name" value="B_lectin"/>
    <property type="match status" value="1"/>
</dbReference>
<dbReference type="InterPro" id="IPR000742">
    <property type="entry name" value="EGF"/>
</dbReference>
<dbReference type="AlphaFoldDB" id="A0A445C0Z4"/>
<dbReference type="Gene3D" id="1.10.510.10">
    <property type="entry name" value="Transferase(Phosphotransferase) domain 1"/>
    <property type="match status" value="2"/>
</dbReference>
<evidence type="ECO:0000256" key="17">
    <source>
        <dbReference type="SAM" id="Phobius"/>
    </source>
</evidence>
<dbReference type="Pfam" id="PF00954">
    <property type="entry name" value="S_locus_glycop"/>
    <property type="match status" value="1"/>
</dbReference>
<dbReference type="InterPro" id="IPR008271">
    <property type="entry name" value="Ser/Thr_kinase_AS"/>
</dbReference>
<feature type="transmembrane region" description="Helical" evidence="17">
    <location>
        <begin position="551"/>
        <end position="572"/>
    </location>
</feature>
<dbReference type="GO" id="GO:0005524">
    <property type="term" value="F:ATP binding"/>
    <property type="evidence" value="ECO:0007669"/>
    <property type="project" value="UniProtKB-KW"/>
</dbReference>
<dbReference type="EMBL" id="SDMP01000008">
    <property type="protein sequence ID" value="RYR44591.1"/>
    <property type="molecule type" value="Genomic_DNA"/>
</dbReference>
<keyword evidence="17" id="KW-0472">Membrane</keyword>
<evidence type="ECO:0000256" key="11">
    <source>
        <dbReference type="ARBA" id="ARBA00023157"/>
    </source>
</evidence>
<organism evidence="22 23">
    <name type="scientific">Arachis hypogaea</name>
    <name type="common">Peanut</name>
    <dbReference type="NCBI Taxonomy" id="3818"/>
    <lineage>
        <taxon>Eukaryota</taxon>
        <taxon>Viridiplantae</taxon>
        <taxon>Streptophyta</taxon>
        <taxon>Embryophyta</taxon>
        <taxon>Tracheophyta</taxon>
        <taxon>Spermatophyta</taxon>
        <taxon>Magnoliopsida</taxon>
        <taxon>eudicotyledons</taxon>
        <taxon>Gunneridae</taxon>
        <taxon>Pentapetalae</taxon>
        <taxon>rosids</taxon>
        <taxon>fabids</taxon>
        <taxon>Fabales</taxon>
        <taxon>Fabaceae</taxon>
        <taxon>Papilionoideae</taxon>
        <taxon>50 kb inversion clade</taxon>
        <taxon>dalbergioids sensu lato</taxon>
        <taxon>Dalbergieae</taxon>
        <taxon>Pterocarpus clade</taxon>
        <taxon>Arachis</taxon>
    </lineage>
</organism>
<dbReference type="SUPFAM" id="SSF51110">
    <property type="entry name" value="alpha-D-mannose-specific plant lectins"/>
    <property type="match status" value="1"/>
</dbReference>
<sequence>MEIICGTKNRALCHANETLNLIGYVSSLIIIFFLKVEANVIKGWRLWKEKKALELIDSSIKESCVISEALRCIHVSLLCVQQYPEDRPTMASVILMLGSEMDLVEPKEPGFFPKRVSVEANSQPHQCEVSTNDDLTITSLDGRDGMTLVSQGGKFELGFFSPGNSSHKRYLGIWYKKIPIQTVVWVANRANPINGFLGILTMNITGNLLLTENGTETTFWSTSTISQKQAKNPVLKLLDSGNLVLRNEGESNPKAYLWQSFDYPTDTFLPTMKLGRDLRNGLDWRITCWKSPNDPSPGDYSLGLVVRDYPVYYMMNGTQKVYRSGPWNGLYFSGFPDLSFTYVFEDSFVTNKDEISYSYNTKLDSIIARALISQTSQSLTSYLWDDNLQNWKVSASTPGDVCDKYDLCGAYAYCSVAESQHVCQCFKGFSPKSPEEWNSNNSSQGCIRDDPLSCNVTSTDVFVKYTGLKVPDTQHTKLHENINLDECRNLCLKNCSCMAYANSDIRGGGSGCAMWFGDLIDIKLFQNGGQDLYIRMPAFESGLQHPHKQKVIIVSTIAASCATLLLCVYVIYRLRRNNIEKSNIEEYVNDTDLPLFDLLTITTATHKFSSNNKIGQGGFGPVYKGKLEDGLEVAVKRLSNSSRQGMTEFITEVKLIAKLQHRNLVKLLGCCIQGEEILLVYEYVANGSLDTFIFDKTKSKLLDWSQRLGIIFGITRGLLYLHQDSRLRIIHRDLKASNVLLDDKLNPKISDFGMARTFGGDQTEGNTNRVVGTYGYMAPEYAIDGLYSIKSDVFSFGILMMEIICGTKNRALCHANETLNLIGYAWRLWKEDKALELIDSTIKESCVMSEVMRCIHVSLLCVQQYPEDRPTMASVLLMLASEMDLVEPKEPGFFPKWVSMEANSQADQCEVSYDELTVTSLDGR</sequence>
<dbReference type="CDD" id="cd00028">
    <property type="entry name" value="B_lectin"/>
    <property type="match status" value="1"/>
</dbReference>
<dbReference type="InterPro" id="IPR000719">
    <property type="entry name" value="Prot_kinase_dom"/>
</dbReference>
<dbReference type="SMART" id="SM00108">
    <property type="entry name" value="B_lectin"/>
    <property type="match status" value="1"/>
</dbReference>
<keyword evidence="17" id="KW-1133">Transmembrane helix</keyword>
<dbReference type="Gene3D" id="3.50.4.10">
    <property type="entry name" value="Hepatocyte Growth Factor"/>
    <property type="match status" value="1"/>
</dbReference>
<dbReference type="PROSITE" id="PS50927">
    <property type="entry name" value="BULB_LECTIN"/>
    <property type="match status" value="1"/>
</dbReference>
<evidence type="ECO:0000256" key="10">
    <source>
        <dbReference type="ARBA" id="ARBA00022840"/>
    </source>
</evidence>
<accession>A0A445C0Z4</accession>
<dbReference type="Gene3D" id="3.30.200.20">
    <property type="entry name" value="Phosphorylase Kinase, domain 1"/>
    <property type="match status" value="1"/>
</dbReference>
<dbReference type="EC" id="2.7.11.1" evidence="2"/>
<keyword evidence="10" id="KW-0067">ATP-binding</keyword>
<evidence type="ECO:0000256" key="6">
    <source>
        <dbReference type="ARBA" id="ARBA00022679"/>
    </source>
</evidence>
<dbReference type="PROSITE" id="PS50011">
    <property type="entry name" value="PROTEIN_KINASE_DOM"/>
    <property type="match status" value="1"/>
</dbReference>
<keyword evidence="17" id="KW-0812">Transmembrane</keyword>
<comment type="catalytic activity">
    <reaction evidence="14">
        <text>L-threonyl-[protein] + ATP = O-phospho-L-threonyl-[protein] + ADP + H(+)</text>
        <dbReference type="Rhea" id="RHEA:46608"/>
        <dbReference type="Rhea" id="RHEA-COMP:11060"/>
        <dbReference type="Rhea" id="RHEA-COMP:11605"/>
        <dbReference type="ChEBI" id="CHEBI:15378"/>
        <dbReference type="ChEBI" id="CHEBI:30013"/>
        <dbReference type="ChEBI" id="CHEBI:30616"/>
        <dbReference type="ChEBI" id="CHEBI:61977"/>
        <dbReference type="ChEBI" id="CHEBI:456216"/>
        <dbReference type="EC" id="2.7.11.1"/>
    </reaction>
</comment>
<dbReference type="PROSITE" id="PS00108">
    <property type="entry name" value="PROTEIN_KINASE_ST"/>
    <property type="match status" value="1"/>
</dbReference>
<dbReference type="InterPro" id="IPR011009">
    <property type="entry name" value="Kinase-like_dom_sf"/>
</dbReference>
<evidence type="ECO:0000259" key="20">
    <source>
        <dbReference type="PROSITE" id="PS50927"/>
    </source>
</evidence>
<feature type="domain" description="Protein kinase" evidence="18">
    <location>
        <begin position="608"/>
        <end position="886"/>
    </location>
</feature>
<evidence type="ECO:0000256" key="16">
    <source>
        <dbReference type="PROSITE-ProRule" id="PRU00076"/>
    </source>
</evidence>
<evidence type="ECO:0000259" key="19">
    <source>
        <dbReference type="PROSITE" id="PS50026"/>
    </source>
</evidence>
<dbReference type="InterPro" id="IPR000858">
    <property type="entry name" value="S_locus_glycoprot_dom"/>
</dbReference>
<dbReference type="SMART" id="SM00220">
    <property type="entry name" value="S_TKc"/>
    <property type="match status" value="1"/>
</dbReference>
<dbReference type="InterPro" id="IPR001245">
    <property type="entry name" value="Ser-Thr/Tyr_kinase_cat_dom"/>
</dbReference>
<name>A0A445C0Z4_ARAHY</name>
<dbReference type="PROSITE" id="PS50948">
    <property type="entry name" value="PAN"/>
    <property type="match status" value="1"/>
</dbReference>
<evidence type="ECO:0000256" key="13">
    <source>
        <dbReference type="ARBA" id="ARBA00023180"/>
    </source>
</evidence>
<dbReference type="FunFam" id="3.30.200.20:FF:000195">
    <property type="entry name" value="G-type lectin S-receptor-like serine/threonine-protein kinase"/>
    <property type="match status" value="1"/>
</dbReference>
<keyword evidence="4" id="KW-0723">Serine/threonine-protein kinase</keyword>
<evidence type="ECO:0000256" key="8">
    <source>
        <dbReference type="ARBA" id="ARBA00022741"/>
    </source>
</evidence>
<dbReference type="Pfam" id="PF08276">
    <property type="entry name" value="PAN_2"/>
    <property type="match status" value="1"/>
</dbReference>
<comment type="caution">
    <text evidence="16">Lacks conserved residue(s) required for the propagation of feature annotation.</text>
</comment>
<dbReference type="InterPro" id="IPR001480">
    <property type="entry name" value="Bulb-type_lectin_dom"/>
</dbReference>
<feature type="domain" description="Apple" evidence="21">
    <location>
        <begin position="454"/>
        <end position="537"/>
    </location>
</feature>
<evidence type="ECO:0000256" key="15">
    <source>
        <dbReference type="ARBA" id="ARBA00048679"/>
    </source>
</evidence>
<protein>
    <recommendedName>
        <fullName evidence="2">non-specific serine/threonine protein kinase</fullName>
        <ecNumber evidence="2">2.7.11.1</ecNumber>
    </recommendedName>
</protein>
<keyword evidence="11" id="KW-1015">Disulfide bond</keyword>
<dbReference type="FunFam" id="3.50.4.10:FF:000002">
    <property type="entry name" value="G-type lectin S-receptor-like serine/threonine-protein kinase"/>
    <property type="match status" value="1"/>
</dbReference>
<evidence type="ECO:0000256" key="7">
    <source>
        <dbReference type="ARBA" id="ARBA00022729"/>
    </source>
</evidence>
<dbReference type="GO" id="GO:0048544">
    <property type="term" value="P:recognition of pollen"/>
    <property type="evidence" value="ECO:0007669"/>
    <property type="project" value="InterPro"/>
</dbReference>
<evidence type="ECO:0000256" key="5">
    <source>
        <dbReference type="ARBA" id="ARBA00022553"/>
    </source>
</evidence>
<dbReference type="PROSITE" id="PS50026">
    <property type="entry name" value="EGF_3"/>
    <property type="match status" value="1"/>
</dbReference>
<comment type="catalytic activity">
    <reaction evidence="15">
        <text>L-seryl-[protein] + ATP = O-phospho-L-seryl-[protein] + ADP + H(+)</text>
        <dbReference type="Rhea" id="RHEA:17989"/>
        <dbReference type="Rhea" id="RHEA-COMP:9863"/>
        <dbReference type="Rhea" id="RHEA-COMP:11604"/>
        <dbReference type="ChEBI" id="CHEBI:15378"/>
        <dbReference type="ChEBI" id="CHEBI:29999"/>
        <dbReference type="ChEBI" id="CHEBI:30616"/>
        <dbReference type="ChEBI" id="CHEBI:83421"/>
        <dbReference type="ChEBI" id="CHEBI:456216"/>
        <dbReference type="EC" id="2.7.11.1"/>
    </reaction>
</comment>
<evidence type="ECO:0000256" key="2">
    <source>
        <dbReference type="ARBA" id="ARBA00012513"/>
    </source>
</evidence>
<keyword evidence="13" id="KW-0325">Glycoprotein</keyword>
<dbReference type="FunFam" id="2.90.10.10:FF:000001">
    <property type="entry name" value="G-type lectin S-receptor-like serine/threonine-protein kinase"/>
    <property type="match status" value="1"/>
</dbReference>
<dbReference type="Gene3D" id="2.90.10.10">
    <property type="entry name" value="Bulb-type lectin domain"/>
    <property type="match status" value="1"/>
</dbReference>
<evidence type="ECO:0000256" key="12">
    <source>
        <dbReference type="ARBA" id="ARBA00023170"/>
    </source>
</evidence>
<dbReference type="InterPro" id="IPR003609">
    <property type="entry name" value="Pan_app"/>
</dbReference>
<evidence type="ECO:0000256" key="1">
    <source>
        <dbReference type="ARBA" id="ARBA00004251"/>
    </source>
</evidence>
<dbReference type="PANTHER" id="PTHR27002">
    <property type="entry name" value="RECEPTOR-LIKE SERINE/THREONINE-PROTEIN KINASE SD1-8"/>
    <property type="match status" value="1"/>
</dbReference>
<evidence type="ECO:0000259" key="18">
    <source>
        <dbReference type="PROSITE" id="PS50011"/>
    </source>
</evidence>
<dbReference type="PANTHER" id="PTHR27002:SF930">
    <property type="entry name" value="RECEPTOR-LIKE SERINE_THREONINE-PROTEIN KINASE"/>
    <property type="match status" value="1"/>
</dbReference>
<keyword evidence="8" id="KW-0547">Nucleotide-binding</keyword>
<reference evidence="22 23" key="1">
    <citation type="submission" date="2019-01" db="EMBL/GenBank/DDBJ databases">
        <title>Sequencing of cultivated peanut Arachis hypogaea provides insights into genome evolution and oil improvement.</title>
        <authorList>
            <person name="Chen X."/>
        </authorList>
    </citation>
    <scope>NUCLEOTIDE SEQUENCE [LARGE SCALE GENOMIC DNA]</scope>
    <source>
        <strain evidence="23">cv. Fuhuasheng</strain>
        <tissue evidence="22">Leaves</tissue>
    </source>
</reference>
<keyword evidence="16" id="KW-0245">EGF-like domain</keyword>
<keyword evidence="5" id="KW-0597">Phosphoprotein</keyword>